<evidence type="ECO:0000256" key="8">
    <source>
        <dbReference type="ARBA" id="ARBA00022840"/>
    </source>
</evidence>
<evidence type="ECO:0000256" key="14">
    <source>
        <dbReference type="ARBA" id="ARBA00051243"/>
    </source>
</evidence>
<dbReference type="GO" id="GO:0043235">
    <property type="term" value="C:receptor complex"/>
    <property type="evidence" value="ECO:0007669"/>
    <property type="project" value="TreeGrafter"/>
</dbReference>
<dbReference type="InterPro" id="IPR011009">
    <property type="entry name" value="Kinase-like_dom_sf"/>
</dbReference>
<dbReference type="GO" id="GO:0004714">
    <property type="term" value="F:transmembrane receptor protein tyrosine kinase activity"/>
    <property type="evidence" value="ECO:0007669"/>
    <property type="project" value="UniProtKB-EC"/>
</dbReference>
<dbReference type="PROSITE" id="PS00109">
    <property type="entry name" value="PROTEIN_KINASE_TYR"/>
    <property type="match status" value="1"/>
</dbReference>
<keyword evidence="5 17" id="KW-0812">Transmembrane</keyword>
<name>A0A3Q0IS36_DIACI</name>
<dbReference type="InterPro" id="IPR000494">
    <property type="entry name" value="Rcpt_L-dom"/>
</dbReference>
<keyword evidence="18" id="KW-0732">Signal</keyword>
<feature type="region of interest" description="Disordered" evidence="16">
    <location>
        <begin position="1542"/>
        <end position="1562"/>
    </location>
</feature>
<evidence type="ECO:0000313" key="20">
    <source>
        <dbReference type="Proteomes" id="UP000079169"/>
    </source>
</evidence>
<dbReference type="Gene3D" id="3.80.20.20">
    <property type="entry name" value="Receptor L-domain"/>
    <property type="match status" value="2"/>
</dbReference>
<keyword evidence="13" id="KW-0325">Glycoprotein</keyword>
<comment type="catalytic activity">
    <reaction evidence="14">
        <text>L-tyrosyl-[protein] + ATP = O-phospho-L-tyrosyl-[protein] + ADP + H(+)</text>
        <dbReference type="Rhea" id="RHEA:10596"/>
        <dbReference type="Rhea" id="RHEA-COMP:10136"/>
        <dbReference type="Rhea" id="RHEA-COMP:20101"/>
        <dbReference type="ChEBI" id="CHEBI:15378"/>
        <dbReference type="ChEBI" id="CHEBI:30616"/>
        <dbReference type="ChEBI" id="CHEBI:46858"/>
        <dbReference type="ChEBI" id="CHEBI:61978"/>
        <dbReference type="ChEBI" id="CHEBI:456216"/>
        <dbReference type="EC" id="2.7.10.1"/>
    </reaction>
</comment>
<evidence type="ECO:0000256" key="12">
    <source>
        <dbReference type="ARBA" id="ARBA00023170"/>
    </source>
</evidence>
<dbReference type="InterPro" id="IPR032778">
    <property type="entry name" value="GF_recep_IV"/>
</dbReference>
<dbReference type="CTD" id="1956"/>
<evidence type="ECO:0000256" key="11">
    <source>
        <dbReference type="ARBA" id="ARBA00023137"/>
    </source>
</evidence>
<reference evidence="21" key="1">
    <citation type="submission" date="2025-08" db="UniProtKB">
        <authorList>
            <consortium name="RefSeq"/>
        </authorList>
    </citation>
    <scope>IDENTIFICATION</scope>
</reference>
<keyword evidence="12 21" id="KW-0675">Receptor</keyword>
<organism evidence="20 21">
    <name type="scientific">Diaphorina citri</name>
    <name type="common">Asian citrus psyllid</name>
    <dbReference type="NCBI Taxonomy" id="121845"/>
    <lineage>
        <taxon>Eukaryota</taxon>
        <taxon>Metazoa</taxon>
        <taxon>Ecdysozoa</taxon>
        <taxon>Arthropoda</taxon>
        <taxon>Hexapoda</taxon>
        <taxon>Insecta</taxon>
        <taxon>Pterygota</taxon>
        <taxon>Neoptera</taxon>
        <taxon>Paraneoptera</taxon>
        <taxon>Hemiptera</taxon>
        <taxon>Sternorrhyncha</taxon>
        <taxon>Psylloidea</taxon>
        <taxon>Psyllidae</taxon>
        <taxon>Diaphorininae</taxon>
        <taxon>Diaphorina</taxon>
    </lineage>
</organism>
<dbReference type="Gene3D" id="2.10.220.10">
    <property type="entry name" value="Hormone Receptor, Insulin-like Growth Factor Receptor 1, Chain A, domain 2"/>
    <property type="match status" value="5"/>
</dbReference>
<dbReference type="InterPro" id="IPR006211">
    <property type="entry name" value="Furin-like_Cys-rich_dom"/>
</dbReference>
<dbReference type="SMART" id="SM00219">
    <property type="entry name" value="TyrKc"/>
    <property type="match status" value="1"/>
</dbReference>
<gene>
    <name evidence="21" type="primary">LOC103506274</name>
</gene>
<evidence type="ECO:0000256" key="3">
    <source>
        <dbReference type="ARBA" id="ARBA00022553"/>
    </source>
</evidence>
<dbReference type="PRINTS" id="PR00109">
    <property type="entry name" value="TYRKINASE"/>
</dbReference>
<evidence type="ECO:0000313" key="21">
    <source>
        <dbReference type="RefSeq" id="XP_026677160.1"/>
    </source>
</evidence>
<dbReference type="KEGG" id="dci:103506274"/>
<feature type="transmembrane region" description="Helical" evidence="17">
    <location>
        <begin position="1066"/>
        <end position="1087"/>
    </location>
</feature>
<keyword evidence="3" id="KW-0597">Phosphoprotein</keyword>
<keyword evidence="7" id="KW-0418">Kinase</keyword>
<dbReference type="SUPFAM" id="SSF57184">
    <property type="entry name" value="Growth factor receptor domain"/>
    <property type="match status" value="5"/>
</dbReference>
<dbReference type="Pfam" id="PF14843">
    <property type="entry name" value="GF_recep_IV"/>
    <property type="match status" value="2"/>
</dbReference>
<dbReference type="SUPFAM" id="SSF52058">
    <property type="entry name" value="L domain-like"/>
    <property type="match status" value="2"/>
</dbReference>
<dbReference type="Pfam" id="PF07714">
    <property type="entry name" value="PK_Tyr_Ser-Thr"/>
    <property type="match status" value="1"/>
</dbReference>
<evidence type="ECO:0000256" key="6">
    <source>
        <dbReference type="ARBA" id="ARBA00022741"/>
    </source>
</evidence>
<dbReference type="EC" id="2.7.10.1" evidence="2"/>
<dbReference type="InterPro" id="IPR036941">
    <property type="entry name" value="Rcpt_L-dom_sf"/>
</dbReference>
<dbReference type="FunFam" id="2.10.220.10:FF:000024">
    <property type="entry name" value="Receptor protein-tyrosine kinase"/>
    <property type="match status" value="1"/>
</dbReference>
<dbReference type="FunFam" id="3.30.200.20:FF:000422">
    <property type="entry name" value="Receptor protein-tyrosine kinase"/>
    <property type="match status" value="1"/>
</dbReference>
<dbReference type="CDD" id="cd05057">
    <property type="entry name" value="PTKc_EGFR_like"/>
    <property type="match status" value="1"/>
</dbReference>
<dbReference type="GO" id="GO:0008284">
    <property type="term" value="P:positive regulation of cell population proliferation"/>
    <property type="evidence" value="ECO:0007669"/>
    <property type="project" value="TreeGrafter"/>
</dbReference>
<keyword evidence="4" id="KW-0808">Transferase</keyword>
<dbReference type="Proteomes" id="UP000079169">
    <property type="component" value="Unplaced"/>
</dbReference>
<evidence type="ECO:0000256" key="10">
    <source>
        <dbReference type="ARBA" id="ARBA00023136"/>
    </source>
</evidence>
<dbReference type="STRING" id="121845.A0A3Q0IS36"/>
<evidence type="ECO:0000256" key="7">
    <source>
        <dbReference type="ARBA" id="ARBA00022777"/>
    </source>
</evidence>
<dbReference type="PANTHER" id="PTHR24416:SF566">
    <property type="entry name" value="EPIDERMAL GROWTH FACTOR RECEPTOR"/>
    <property type="match status" value="1"/>
</dbReference>
<dbReference type="SUPFAM" id="SSF56112">
    <property type="entry name" value="Protein kinase-like (PK-like)"/>
    <property type="match status" value="1"/>
</dbReference>
<dbReference type="GO" id="GO:0038127">
    <property type="term" value="P:ERBB signaling pathway"/>
    <property type="evidence" value="ECO:0007669"/>
    <property type="project" value="UniProtKB-ARBA"/>
</dbReference>
<dbReference type="InterPro" id="IPR050122">
    <property type="entry name" value="RTK"/>
</dbReference>
<dbReference type="Pfam" id="PF00757">
    <property type="entry name" value="Furin-like"/>
    <property type="match status" value="1"/>
</dbReference>
<dbReference type="PANTHER" id="PTHR24416">
    <property type="entry name" value="TYROSINE-PROTEIN KINASE RECEPTOR"/>
    <property type="match status" value="1"/>
</dbReference>
<evidence type="ECO:0000256" key="5">
    <source>
        <dbReference type="ARBA" id="ARBA00022692"/>
    </source>
</evidence>
<keyword evidence="20" id="KW-1185">Reference proteome</keyword>
<dbReference type="InterPro" id="IPR008266">
    <property type="entry name" value="Tyr_kinase_AS"/>
</dbReference>
<keyword evidence="9 17" id="KW-1133">Transmembrane helix</keyword>
<evidence type="ECO:0000256" key="17">
    <source>
        <dbReference type="SAM" id="Phobius"/>
    </source>
</evidence>
<dbReference type="GO" id="GO:0009925">
    <property type="term" value="C:basal plasma membrane"/>
    <property type="evidence" value="ECO:0007669"/>
    <property type="project" value="TreeGrafter"/>
</dbReference>
<dbReference type="InterPro" id="IPR017441">
    <property type="entry name" value="Protein_kinase_ATP_BS"/>
</dbReference>
<feature type="signal peptide" evidence="18">
    <location>
        <begin position="1"/>
        <end position="22"/>
    </location>
</feature>
<feature type="binding site" evidence="15">
    <location>
        <position position="1168"/>
    </location>
    <ligand>
        <name>ATP</name>
        <dbReference type="ChEBI" id="CHEBI:30616"/>
    </ligand>
</feature>
<evidence type="ECO:0000256" key="4">
    <source>
        <dbReference type="ARBA" id="ARBA00022679"/>
    </source>
</evidence>
<dbReference type="InterPro" id="IPR020635">
    <property type="entry name" value="Tyr_kinase_cat_dom"/>
</dbReference>
<dbReference type="Gene3D" id="3.30.200.20">
    <property type="entry name" value="Phosphorylase Kinase, domain 1"/>
    <property type="match status" value="1"/>
</dbReference>
<evidence type="ECO:0000256" key="16">
    <source>
        <dbReference type="SAM" id="MobiDB-lite"/>
    </source>
</evidence>
<dbReference type="InterPro" id="IPR006212">
    <property type="entry name" value="Furin_repeat"/>
</dbReference>
<dbReference type="InterPro" id="IPR009030">
    <property type="entry name" value="Growth_fac_rcpt_cys_sf"/>
</dbReference>
<dbReference type="SMART" id="SM00261">
    <property type="entry name" value="FU"/>
    <property type="match status" value="11"/>
</dbReference>
<keyword evidence="11" id="KW-0829">Tyrosine-protein kinase</keyword>
<feature type="chain" id="PRO_5018083847" description="receptor protein-tyrosine kinase" evidence="18">
    <location>
        <begin position="23"/>
        <end position="1708"/>
    </location>
</feature>
<dbReference type="PROSITE" id="PS00107">
    <property type="entry name" value="PROTEIN_KINASE_ATP"/>
    <property type="match status" value="1"/>
</dbReference>
<dbReference type="Gene3D" id="1.10.510.10">
    <property type="entry name" value="Transferase(Phosphotransferase) domain 1"/>
    <property type="match status" value="1"/>
</dbReference>
<evidence type="ECO:0000256" key="13">
    <source>
        <dbReference type="ARBA" id="ARBA00023180"/>
    </source>
</evidence>
<dbReference type="InterPro" id="IPR001245">
    <property type="entry name" value="Ser-Thr/Tyr_kinase_cat_dom"/>
</dbReference>
<evidence type="ECO:0000259" key="19">
    <source>
        <dbReference type="PROSITE" id="PS50011"/>
    </source>
</evidence>
<keyword evidence="8 15" id="KW-0067">ATP-binding</keyword>
<evidence type="ECO:0000256" key="15">
    <source>
        <dbReference type="PROSITE-ProRule" id="PRU10141"/>
    </source>
</evidence>
<feature type="transmembrane region" description="Helical" evidence="17">
    <location>
        <begin position="1199"/>
        <end position="1218"/>
    </location>
</feature>
<dbReference type="PaxDb" id="121845-A0A3Q0IS36"/>
<protein>
    <recommendedName>
        <fullName evidence="2">receptor protein-tyrosine kinase</fullName>
        <ecNumber evidence="2">2.7.10.1</ecNumber>
    </recommendedName>
</protein>
<dbReference type="Pfam" id="PF01030">
    <property type="entry name" value="Recep_L_domain"/>
    <property type="match status" value="2"/>
</dbReference>
<dbReference type="GeneID" id="103506274"/>
<feature type="domain" description="Protein kinase" evidence="19">
    <location>
        <begin position="1135"/>
        <end position="1395"/>
    </location>
</feature>
<dbReference type="PROSITE" id="PS50011">
    <property type="entry name" value="PROTEIN_KINASE_DOM"/>
    <property type="match status" value="1"/>
</dbReference>
<dbReference type="FunFam" id="1.10.510.10:FF:000027">
    <property type="entry name" value="Receptor protein-tyrosine kinase"/>
    <property type="match status" value="1"/>
</dbReference>
<evidence type="ECO:0000256" key="9">
    <source>
        <dbReference type="ARBA" id="ARBA00022989"/>
    </source>
</evidence>
<keyword evidence="10 17" id="KW-0472">Membrane</keyword>
<dbReference type="GO" id="GO:0022008">
    <property type="term" value="P:neurogenesis"/>
    <property type="evidence" value="ECO:0007669"/>
    <property type="project" value="TreeGrafter"/>
</dbReference>
<dbReference type="CDD" id="cd00064">
    <property type="entry name" value="FU"/>
    <property type="match status" value="7"/>
</dbReference>
<proteinExistence type="predicted"/>
<sequence length="1708" mass="189767">MWTGLWLGVACLCLIAGRGAQARTNHPKGSFLSNSGAGADKASEFVKGKSDRLCSYLPRRCQEDSPPQATDHPRSYHVQTECARRLNLTLLVSPLQVTGYVLISHVDVKRIVLPKLQIIRGRTTFKLSVHDEDFSLLILLSKMNNLEMPALRDILAGTAGMFNNYNLCHVKTINWEEILSLAPVVQPVYVYNFEQPERECPPCDKSCTAGCWGEGPENCQRFSKINCSPQCAQGRCFGPKPRECCHLFCAGGCTGPKQSDCLACKNFYDDGVCTLECPAMQRYNPVTYSWEANPYGKYAYGATCVKNCPEHLLKDNGACVRKCPLTKEAVNGECVPCDGPCPKTCEGVAQGELVHSGNIASFKDCTIIEGSLTILDSSFQGFTHIFANNNSFGNHYGKMHPSELEVFSTLKEVTGYINIQGSHQDFTNLSYFRNLEVIGGRQLFDFFASLYIVKTTLRSLDLNSLKKINSGSVAILENKELCFAQGINWQKIKKSTEHGTLLQSNKKEEDFVKEGLVCDKQCSVEGCWGPGPDQCLSCANYQIGNRCLQDCEPGMYKSSPKMCMPCHEECEATCTGPGPGKCHRCKHVRDGPFCVPFCPAFKYNSTDGECRPCHPNCVNNCTGPENTIGHNGCGSCERAIIDANATVVRCLAKNEPCPDGYFYEWVGPQEQEQLKTMAGKGVCRMCHPRCRKCTGFGFHEQVCQECSAYKRGEQCEDECPFDYYADETTQECVPCDSQCKGCTGPDPTHCLSCENFRIYDHPSGSPTDNATSFVCVKNCTEDRPYKVFPENNSEAYCSVQPAESAYMCLIKCWGPGPDQCLSCANYQIGNRCLQDCEPGMYKSSPKMCMPCHEECEATCTGPGPGKCHRCKHVRDGPFCVPFCPAFKYNSTDGECRPCHPNCVNNCTGPENTIGHNGCGSCNTRTACKNFYDDGVCTLECPAMQRYNPVTYSWEANPYGKYAYGATCVKNCPEHLLKDNGACVRKCPLTKKGCTGPDPTHCLSCENFRIYDHPSGSPTDNATSFVCVKNCTEDRPYKVFPENNSEAYCSVQPAESAYMSEKDQMPVILGAVFMLFFLMMIFLVALGYRWRQNIKEQENAVKMTMVLTGLDDNEPLQPSTVKPNMEKLKIVKEAEMRKGGVLGYGAFGTVYKGVLVPEGENVKIPVAIKVLREGTGMGVNENKEFMEEAYIMASVDHPNLLKLIAVCLTPSLMLVTQLMPLGCLLDYVRNNRDKIGSKPLLNWCTQIARGMAYLEDKRLVHRDLAARNVLVQTPNCIKITDFGLAKLLDINEDEYKAAGGKMPIKWLAPECIKERIFNHKSDVWAFGVTIWELLTYGGRPYENCPARDVPLLIEKGERLPQPPICTLDLYMKVMLQCWMPKPEARPCFKELAEEFAKMARDPGRYLAIPGDRFMRLPPFTTQDEKEFIRTLALDGFEPSVDTDEYLQPKLPRCVPPQVIDPNLPSCHRYPPGVSMDPHLPGRFCIDVRDCTDSSDELSASKREAQVGNLKLDLPLDEDDYLMPSPQQSQSTTTYMDLISEAANKPQDCTDSSDELSASKREAQVGNLKLDLPLDEDDYLMPSPQQSQSTTTYMDLISEAANKPQDMTETNNNSSSKAPALHPVQTLGTQTSVDNPEYHLVATQTLGIPLAPAIVSNGHTPASAGPAHTGPIVAHAHHKSSEEESDHEYYNDFDRLQRELQPLRRNETTV</sequence>
<dbReference type="InterPro" id="IPR000719">
    <property type="entry name" value="Prot_kinase_dom"/>
</dbReference>
<comment type="subcellular location">
    <subcellularLocation>
        <location evidence="1">Membrane</location>
        <topology evidence="1">Single-pass type I membrane protein</topology>
    </subcellularLocation>
</comment>
<dbReference type="GO" id="GO:0043066">
    <property type="term" value="P:negative regulation of apoptotic process"/>
    <property type="evidence" value="ECO:0007669"/>
    <property type="project" value="TreeGrafter"/>
</dbReference>
<accession>A0A3Q0IS36</accession>
<evidence type="ECO:0000256" key="1">
    <source>
        <dbReference type="ARBA" id="ARBA00004479"/>
    </source>
</evidence>
<dbReference type="FunFam" id="2.10.220.10:FF:000001">
    <property type="entry name" value="Receptor protein-tyrosine kinase"/>
    <property type="match status" value="1"/>
</dbReference>
<dbReference type="GO" id="GO:0005524">
    <property type="term" value="F:ATP binding"/>
    <property type="evidence" value="ECO:0007669"/>
    <property type="project" value="UniProtKB-UniRule"/>
</dbReference>
<evidence type="ECO:0000256" key="2">
    <source>
        <dbReference type="ARBA" id="ARBA00011902"/>
    </source>
</evidence>
<dbReference type="FunFam" id="2.10.220.10:FF:000002">
    <property type="entry name" value="Receptor protein-tyrosine kinase"/>
    <property type="match status" value="1"/>
</dbReference>
<evidence type="ECO:0000256" key="18">
    <source>
        <dbReference type="SAM" id="SignalP"/>
    </source>
</evidence>
<dbReference type="RefSeq" id="XP_026677160.1">
    <property type="nucleotide sequence ID" value="XM_026821359.1"/>
</dbReference>
<keyword evidence="6 15" id="KW-0547">Nucleotide-binding</keyword>